<dbReference type="InterPro" id="IPR009061">
    <property type="entry name" value="DNA-bd_dom_put_sf"/>
</dbReference>
<dbReference type="PROSITE" id="PS50937">
    <property type="entry name" value="HTH_MERR_2"/>
    <property type="match status" value="1"/>
</dbReference>
<dbReference type="EMBL" id="MDJY01000021">
    <property type="protein sequence ID" value="OUE26842.1"/>
    <property type="molecule type" value="Genomic_DNA"/>
</dbReference>
<dbReference type="PANTHER" id="PTHR30204:SF93">
    <property type="entry name" value="HTH MERR-TYPE DOMAIN-CONTAINING PROTEIN"/>
    <property type="match status" value="1"/>
</dbReference>
<keyword evidence="1" id="KW-0238">DNA-binding</keyword>
<accession>A0A251YRH4</accession>
<organism evidence="4 5">
    <name type="scientific">Clavibacter michiganensis</name>
    <dbReference type="NCBI Taxonomy" id="28447"/>
    <lineage>
        <taxon>Bacteria</taxon>
        <taxon>Bacillati</taxon>
        <taxon>Actinomycetota</taxon>
        <taxon>Actinomycetes</taxon>
        <taxon>Micrococcales</taxon>
        <taxon>Microbacteriaceae</taxon>
        <taxon>Clavibacter</taxon>
    </lineage>
</organism>
<dbReference type="InterPro" id="IPR000551">
    <property type="entry name" value="MerR-type_HTH_dom"/>
</dbReference>
<name>A0A251YRH4_9MICO</name>
<comment type="caution">
    <text evidence="4">The sequence shown here is derived from an EMBL/GenBank/DDBJ whole genome shotgun (WGS) entry which is preliminary data.</text>
</comment>
<dbReference type="AlphaFoldDB" id="A0A251YRH4"/>
<evidence type="ECO:0000313" key="4">
    <source>
        <dbReference type="EMBL" id="OUE26842.1"/>
    </source>
</evidence>
<feature type="domain" description="HTH merR-type" evidence="3">
    <location>
        <begin position="13"/>
        <end position="79"/>
    </location>
</feature>
<dbReference type="PRINTS" id="PR00040">
    <property type="entry name" value="HTHMERR"/>
</dbReference>
<sequence length="315" mass="33995">MHPSLIPPRSVKIGDAAAFAGTTPRAIRHYHRIGLLPEPERGADDRRRYGHDDMMRLLWILRTVDAGVALADIREAFTGAGSDADSPAPDDVGADADPDVDGVLERLDASLAEREAEIGRQRTAVQRMRARGPRLGLLSDFVARRLDDLPAGSVRPADLDALLVMERMYGPLGAAVHASRALALATHPELRAQADRVDAAEEALDDSVAVDDPRVAEVAAQRHAFERALDAAIRESGQHEDDDALFAEWERLHPDDSDGGEDEPGAGPDRGHGSLSAAQALTRMPYDLSPARLRCIELAVELSMPDWAEAEGGAR</sequence>
<reference evidence="4 5" key="1">
    <citation type="submission" date="2016-08" db="EMBL/GenBank/DDBJ databases">
        <title>Genome sequence of Clavibacter michiganensis spp strain CFBP8017.</title>
        <authorList>
            <person name="Thapa S.P."/>
            <person name="Coaker G."/>
            <person name="Jacques M.-A."/>
        </authorList>
    </citation>
    <scope>NUCLEOTIDE SEQUENCE [LARGE SCALE GENOMIC DNA]</scope>
    <source>
        <strain evidence="4">CFBP8017</strain>
    </source>
</reference>
<evidence type="ECO:0000259" key="3">
    <source>
        <dbReference type="PROSITE" id="PS50937"/>
    </source>
</evidence>
<dbReference type="InterPro" id="IPR047057">
    <property type="entry name" value="MerR_fam"/>
</dbReference>
<feature type="region of interest" description="Disordered" evidence="2">
    <location>
        <begin position="252"/>
        <end position="278"/>
    </location>
</feature>
<dbReference type="Pfam" id="PF00376">
    <property type="entry name" value="MerR"/>
    <property type="match status" value="1"/>
</dbReference>
<dbReference type="CDD" id="cd00592">
    <property type="entry name" value="HTH_MerR-like"/>
    <property type="match status" value="1"/>
</dbReference>
<dbReference type="GO" id="GO:0003700">
    <property type="term" value="F:DNA-binding transcription factor activity"/>
    <property type="evidence" value="ECO:0007669"/>
    <property type="project" value="InterPro"/>
</dbReference>
<evidence type="ECO:0000256" key="2">
    <source>
        <dbReference type="SAM" id="MobiDB-lite"/>
    </source>
</evidence>
<dbReference type="GO" id="GO:0003677">
    <property type="term" value="F:DNA binding"/>
    <property type="evidence" value="ECO:0007669"/>
    <property type="project" value="UniProtKB-KW"/>
</dbReference>
<dbReference type="Gene3D" id="1.10.1660.10">
    <property type="match status" value="1"/>
</dbReference>
<dbReference type="SUPFAM" id="SSF46955">
    <property type="entry name" value="Putative DNA-binding domain"/>
    <property type="match status" value="1"/>
</dbReference>
<protein>
    <submittedName>
        <fullName evidence="4">Mercuric resistance operon regulatory protein</fullName>
    </submittedName>
</protein>
<dbReference type="Proteomes" id="UP000195011">
    <property type="component" value="Unassembled WGS sequence"/>
</dbReference>
<evidence type="ECO:0000256" key="1">
    <source>
        <dbReference type="ARBA" id="ARBA00023125"/>
    </source>
</evidence>
<evidence type="ECO:0000313" key="5">
    <source>
        <dbReference type="Proteomes" id="UP000195011"/>
    </source>
</evidence>
<dbReference type="RefSeq" id="WP_086516613.1">
    <property type="nucleotide sequence ID" value="NZ_MDJY01000021.1"/>
</dbReference>
<dbReference type="PANTHER" id="PTHR30204">
    <property type="entry name" value="REDOX-CYCLING DRUG-SENSING TRANSCRIPTIONAL ACTIVATOR SOXR"/>
    <property type="match status" value="1"/>
</dbReference>
<gene>
    <name evidence="4" type="primary">merR1_1</name>
    <name evidence="4" type="ORF">BFL36_03470</name>
</gene>
<dbReference type="SMART" id="SM00422">
    <property type="entry name" value="HTH_MERR"/>
    <property type="match status" value="1"/>
</dbReference>
<proteinExistence type="predicted"/>